<protein>
    <submittedName>
        <fullName evidence="2">EKA-like protein</fullName>
    </submittedName>
</protein>
<evidence type="ECO:0000313" key="3">
    <source>
        <dbReference type="Proteomes" id="UP000015441"/>
    </source>
</evidence>
<keyword evidence="3" id="KW-1185">Reference proteome</keyword>
<comment type="caution">
    <text evidence="2">The sequence shown here is derived from an EMBL/GenBank/DDBJ whole genome shotgun (WGS) entry which is preliminary data.</text>
</comment>
<dbReference type="AlphaFoldDB" id="N1JL91"/>
<accession>N1JL91</accession>
<reference evidence="2 3" key="1">
    <citation type="journal article" date="2010" name="Science">
        <title>Genome expansion and gene loss in powdery mildew fungi reveal tradeoffs in extreme parasitism.</title>
        <authorList>
            <person name="Spanu P.D."/>
            <person name="Abbott J.C."/>
            <person name="Amselem J."/>
            <person name="Burgis T.A."/>
            <person name="Soanes D.M."/>
            <person name="Stueber K."/>
            <person name="Ver Loren van Themaat E."/>
            <person name="Brown J.K.M."/>
            <person name="Butcher S.A."/>
            <person name="Gurr S.J."/>
            <person name="Lebrun M.-H."/>
            <person name="Ridout C.J."/>
            <person name="Schulze-Lefert P."/>
            <person name="Talbot N.J."/>
            <person name="Ahmadinejad N."/>
            <person name="Ametz C."/>
            <person name="Barton G.R."/>
            <person name="Benjdia M."/>
            <person name="Bidzinski P."/>
            <person name="Bindschedler L.V."/>
            <person name="Both M."/>
            <person name="Brewer M.T."/>
            <person name="Cadle-Davidson L."/>
            <person name="Cadle-Davidson M.M."/>
            <person name="Collemare J."/>
            <person name="Cramer R."/>
            <person name="Frenkel O."/>
            <person name="Godfrey D."/>
            <person name="Harriman J."/>
            <person name="Hoede C."/>
            <person name="King B.C."/>
            <person name="Klages S."/>
            <person name="Kleemann J."/>
            <person name="Knoll D."/>
            <person name="Koti P.S."/>
            <person name="Kreplak J."/>
            <person name="Lopez-Ruiz F.J."/>
            <person name="Lu X."/>
            <person name="Maekawa T."/>
            <person name="Mahanil S."/>
            <person name="Micali C."/>
            <person name="Milgroom M.G."/>
            <person name="Montana G."/>
            <person name="Noir S."/>
            <person name="O'Connell R.J."/>
            <person name="Oberhaensli S."/>
            <person name="Parlange F."/>
            <person name="Pedersen C."/>
            <person name="Quesneville H."/>
            <person name="Reinhardt R."/>
            <person name="Rott M."/>
            <person name="Sacristan S."/>
            <person name="Schmidt S.M."/>
            <person name="Schoen M."/>
            <person name="Skamnioti P."/>
            <person name="Sommer H."/>
            <person name="Stephens A."/>
            <person name="Takahara H."/>
            <person name="Thordal-Christensen H."/>
            <person name="Vigouroux M."/>
            <person name="Wessling R."/>
            <person name="Wicker T."/>
            <person name="Panstruga R."/>
        </authorList>
    </citation>
    <scope>NUCLEOTIDE SEQUENCE [LARGE SCALE GENOMIC DNA]</scope>
    <source>
        <strain evidence="2">DH14</strain>
    </source>
</reference>
<feature type="region of interest" description="Disordered" evidence="1">
    <location>
        <begin position="36"/>
        <end position="66"/>
    </location>
</feature>
<dbReference type="InParanoid" id="N1JL91"/>
<dbReference type="EMBL" id="CAUH01004927">
    <property type="protein sequence ID" value="CCU81305.1"/>
    <property type="molecule type" value="Genomic_DNA"/>
</dbReference>
<evidence type="ECO:0000256" key="1">
    <source>
        <dbReference type="SAM" id="MobiDB-lite"/>
    </source>
</evidence>
<proteinExistence type="predicted"/>
<sequence length="124" mass="13251">MSKAPINWKEKAHPAVAEPDTDMIGSVEIVEKILQPASTPHRIGESSKPHPTALKPSEKAAPNAASLKESLLQAATKADCSPEHRHIIEAERRAAETAANLALSSTVISGVEATNFPLTKRSNR</sequence>
<evidence type="ECO:0000313" key="2">
    <source>
        <dbReference type="EMBL" id="CCU81305.1"/>
    </source>
</evidence>
<gene>
    <name evidence="2" type="ORF">BGHDH14_bgh04107</name>
</gene>
<dbReference type="HOGENOM" id="CLU_018153_8_3_1"/>
<name>N1JL91_BLUG1</name>
<organism evidence="2 3">
    <name type="scientific">Blumeria graminis f. sp. hordei (strain DH14)</name>
    <name type="common">Barley powdery mildew</name>
    <name type="synonym">Oidium monilioides f. sp. hordei</name>
    <dbReference type="NCBI Taxonomy" id="546991"/>
    <lineage>
        <taxon>Eukaryota</taxon>
        <taxon>Fungi</taxon>
        <taxon>Dikarya</taxon>
        <taxon>Ascomycota</taxon>
        <taxon>Pezizomycotina</taxon>
        <taxon>Leotiomycetes</taxon>
        <taxon>Erysiphales</taxon>
        <taxon>Erysiphaceae</taxon>
        <taxon>Blumeria</taxon>
        <taxon>Blumeria hordei</taxon>
    </lineage>
</organism>
<feature type="region of interest" description="Disordered" evidence="1">
    <location>
        <begin position="1"/>
        <end position="20"/>
    </location>
</feature>
<dbReference type="Proteomes" id="UP000015441">
    <property type="component" value="Unassembled WGS sequence"/>
</dbReference>